<proteinExistence type="predicted"/>
<feature type="active site" description="Nucleophile" evidence="2">
    <location>
        <position position="108"/>
    </location>
</feature>
<dbReference type="EMBL" id="VDUZ01000013">
    <property type="protein sequence ID" value="TXL75648.1"/>
    <property type="molecule type" value="Genomic_DNA"/>
</dbReference>
<dbReference type="Proteomes" id="UP000321638">
    <property type="component" value="Unassembled WGS sequence"/>
</dbReference>
<dbReference type="OrthoDB" id="323481at2"/>
<keyword evidence="5" id="KW-1185">Reference proteome</keyword>
<sequence>MLLLSACSTPVRQAAVPKELQIEAEVPGMPGVRYFAREHSALLLHDAFESIQREKAQLKSAGGHGQLPPTQFLAISGGGEDGAFGAGLLLGWTASGARPEFKLVTGVSTGALTAPFAFLGPRYDDKLRWIYTEVTSKDILERRWLLAALLDDALSDTTPLKRLVQKFMNAEMMQDIAAENAKGRLLLIGTTNLDGRRGVIWNIGKIAASGHPRALNLIQDILVASAAIPGVFPPIMFDVEAGGRRYQEMHVDGGASAQVFAYPPLFGLGDEAKARGVVRGRRIYVIRNARLDADWEQVDRRALSIAGRSIAALIQNQGVGDLYRIYVTSRRDKVDFNLAFIPATFKTPLKEPFDKAYMNELFKIGYDLGARGYRWIKVPPGLETSGPVAEP</sequence>
<keyword evidence="2" id="KW-0378">Hydrolase</keyword>
<feature type="active site" description="Proton acceptor" evidence="2">
    <location>
        <position position="252"/>
    </location>
</feature>
<comment type="caution">
    <text evidence="4">The sequence shown here is derived from an EMBL/GenBank/DDBJ whole genome shotgun (WGS) entry which is preliminary data.</text>
</comment>
<dbReference type="InterPro" id="IPR016035">
    <property type="entry name" value="Acyl_Trfase/lysoPLipase"/>
</dbReference>
<feature type="short sequence motif" description="GXSXG" evidence="2">
    <location>
        <begin position="106"/>
        <end position="110"/>
    </location>
</feature>
<dbReference type="SUPFAM" id="SSF52151">
    <property type="entry name" value="FabD/lysophospholipase-like"/>
    <property type="match status" value="1"/>
</dbReference>
<dbReference type="AlphaFoldDB" id="A0A5C8PMM8"/>
<dbReference type="Gene3D" id="3.40.1090.10">
    <property type="entry name" value="Cytosolic phospholipase A2 catalytic domain"/>
    <property type="match status" value="1"/>
</dbReference>
<feature type="domain" description="PNPLA" evidence="3">
    <location>
        <begin position="73"/>
        <end position="268"/>
    </location>
</feature>
<evidence type="ECO:0000256" key="2">
    <source>
        <dbReference type="PROSITE-ProRule" id="PRU01161"/>
    </source>
</evidence>
<dbReference type="GO" id="GO:0016787">
    <property type="term" value="F:hydrolase activity"/>
    <property type="evidence" value="ECO:0007669"/>
    <property type="project" value="UniProtKB-UniRule"/>
</dbReference>
<feature type="short sequence motif" description="DGA/G" evidence="2">
    <location>
        <begin position="252"/>
        <end position="254"/>
    </location>
</feature>
<evidence type="ECO:0000313" key="4">
    <source>
        <dbReference type="EMBL" id="TXL75648.1"/>
    </source>
</evidence>
<name>A0A5C8PMM8_9HYPH</name>
<evidence type="ECO:0000256" key="1">
    <source>
        <dbReference type="ARBA" id="ARBA00023098"/>
    </source>
</evidence>
<evidence type="ECO:0000259" key="3">
    <source>
        <dbReference type="PROSITE" id="PS51635"/>
    </source>
</evidence>
<accession>A0A5C8PMM8</accession>
<organism evidence="4 5">
    <name type="scientific">Vineibacter terrae</name>
    <dbReference type="NCBI Taxonomy" id="2586908"/>
    <lineage>
        <taxon>Bacteria</taxon>
        <taxon>Pseudomonadati</taxon>
        <taxon>Pseudomonadota</taxon>
        <taxon>Alphaproteobacteria</taxon>
        <taxon>Hyphomicrobiales</taxon>
        <taxon>Vineibacter</taxon>
    </lineage>
</organism>
<protein>
    <submittedName>
        <fullName evidence="4">Patatin family protein</fullName>
    </submittedName>
</protein>
<evidence type="ECO:0000313" key="5">
    <source>
        <dbReference type="Proteomes" id="UP000321638"/>
    </source>
</evidence>
<keyword evidence="2" id="KW-0442">Lipid degradation</keyword>
<dbReference type="RefSeq" id="WP_147847451.1">
    <property type="nucleotide sequence ID" value="NZ_VDUZ01000013.1"/>
</dbReference>
<gene>
    <name evidence="4" type="ORF">FHP25_13425</name>
</gene>
<dbReference type="InterPro" id="IPR002641">
    <property type="entry name" value="PNPLA_dom"/>
</dbReference>
<dbReference type="PROSITE" id="PS51635">
    <property type="entry name" value="PNPLA"/>
    <property type="match status" value="1"/>
</dbReference>
<dbReference type="GO" id="GO:0016042">
    <property type="term" value="P:lipid catabolic process"/>
    <property type="evidence" value="ECO:0007669"/>
    <property type="project" value="UniProtKB-UniRule"/>
</dbReference>
<reference evidence="4 5" key="1">
    <citation type="submission" date="2019-06" db="EMBL/GenBank/DDBJ databases">
        <title>New taxonomy in bacterial strain CC-CFT640, isolated from vineyard.</title>
        <authorList>
            <person name="Lin S.-Y."/>
            <person name="Tsai C.-F."/>
            <person name="Young C.-C."/>
        </authorList>
    </citation>
    <scope>NUCLEOTIDE SEQUENCE [LARGE SCALE GENOMIC DNA]</scope>
    <source>
        <strain evidence="4 5">CC-CFT640</strain>
    </source>
</reference>
<keyword evidence="1 2" id="KW-0443">Lipid metabolism</keyword>
<dbReference type="Pfam" id="PF01734">
    <property type="entry name" value="Patatin"/>
    <property type="match status" value="1"/>
</dbReference>
<feature type="short sequence motif" description="GXGXXG" evidence="2">
    <location>
        <begin position="77"/>
        <end position="82"/>
    </location>
</feature>